<evidence type="ECO:0000313" key="1">
    <source>
        <dbReference type="EMBL" id="JAD68621.1"/>
    </source>
</evidence>
<protein>
    <submittedName>
        <fullName evidence="1">Uncharacterized protein</fullName>
    </submittedName>
</protein>
<sequence>MVRCHSFSICYLHQHRVSWLGLDTCSL</sequence>
<reference evidence="1" key="2">
    <citation type="journal article" date="2015" name="Data Brief">
        <title>Shoot transcriptome of the giant reed, Arundo donax.</title>
        <authorList>
            <person name="Barrero R.A."/>
            <person name="Guerrero F.D."/>
            <person name="Moolhuijzen P."/>
            <person name="Goolsby J.A."/>
            <person name="Tidwell J."/>
            <person name="Bellgard S.E."/>
            <person name="Bellgard M.I."/>
        </authorList>
    </citation>
    <scope>NUCLEOTIDE SEQUENCE</scope>
    <source>
        <tissue evidence="1">Shoot tissue taken approximately 20 cm above the soil surface</tissue>
    </source>
</reference>
<organism evidence="1">
    <name type="scientific">Arundo donax</name>
    <name type="common">Giant reed</name>
    <name type="synonym">Donax arundinaceus</name>
    <dbReference type="NCBI Taxonomy" id="35708"/>
    <lineage>
        <taxon>Eukaryota</taxon>
        <taxon>Viridiplantae</taxon>
        <taxon>Streptophyta</taxon>
        <taxon>Embryophyta</taxon>
        <taxon>Tracheophyta</taxon>
        <taxon>Spermatophyta</taxon>
        <taxon>Magnoliopsida</taxon>
        <taxon>Liliopsida</taxon>
        <taxon>Poales</taxon>
        <taxon>Poaceae</taxon>
        <taxon>PACMAD clade</taxon>
        <taxon>Arundinoideae</taxon>
        <taxon>Arundineae</taxon>
        <taxon>Arundo</taxon>
    </lineage>
</organism>
<dbReference type="EMBL" id="GBRH01229274">
    <property type="protein sequence ID" value="JAD68621.1"/>
    <property type="molecule type" value="Transcribed_RNA"/>
</dbReference>
<reference evidence="1" key="1">
    <citation type="submission" date="2014-09" db="EMBL/GenBank/DDBJ databases">
        <authorList>
            <person name="Magalhaes I.L.F."/>
            <person name="Oliveira U."/>
            <person name="Santos F.R."/>
            <person name="Vidigal T.H.D.A."/>
            <person name="Brescovit A.D."/>
            <person name="Santos A.J."/>
        </authorList>
    </citation>
    <scope>NUCLEOTIDE SEQUENCE</scope>
    <source>
        <tissue evidence="1">Shoot tissue taken approximately 20 cm above the soil surface</tissue>
    </source>
</reference>
<proteinExistence type="predicted"/>
<dbReference type="AlphaFoldDB" id="A0A0A9BZB5"/>
<accession>A0A0A9BZB5</accession>
<name>A0A0A9BZB5_ARUDO</name>